<evidence type="ECO:0000313" key="2">
    <source>
        <dbReference type="Proteomes" id="UP000821845"/>
    </source>
</evidence>
<gene>
    <name evidence="1" type="ORF">HPB50_012497</name>
</gene>
<keyword evidence="2" id="KW-1185">Reference proteome</keyword>
<dbReference type="Proteomes" id="UP000821845">
    <property type="component" value="Chromosome 4"/>
</dbReference>
<reference evidence="1" key="1">
    <citation type="submission" date="2020-05" db="EMBL/GenBank/DDBJ databases">
        <title>Large-scale comparative analyses of tick genomes elucidate their genetic diversity and vector capacities.</title>
        <authorList>
            <person name="Jia N."/>
            <person name="Wang J."/>
            <person name="Shi W."/>
            <person name="Du L."/>
            <person name="Sun Y."/>
            <person name="Zhan W."/>
            <person name="Jiang J."/>
            <person name="Wang Q."/>
            <person name="Zhang B."/>
            <person name="Ji P."/>
            <person name="Sakyi L.B."/>
            <person name="Cui X."/>
            <person name="Yuan T."/>
            <person name="Jiang B."/>
            <person name="Yang W."/>
            <person name="Lam T.T.-Y."/>
            <person name="Chang Q."/>
            <person name="Ding S."/>
            <person name="Wang X."/>
            <person name="Zhu J."/>
            <person name="Ruan X."/>
            <person name="Zhao L."/>
            <person name="Wei J."/>
            <person name="Que T."/>
            <person name="Du C."/>
            <person name="Cheng J."/>
            <person name="Dai P."/>
            <person name="Han X."/>
            <person name="Huang E."/>
            <person name="Gao Y."/>
            <person name="Liu J."/>
            <person name="Shao H."/>
            <person name="Ye R."/>
            <person name="Li L."/>
            <person name="Wei W."/>
            <person name="Wang X."/>
            <person name="Wang C."/>
            <person name="Yang T."/>
            <person name="Huo Q."/>
            <person name="Li W."/>
            <person name="Guo W."/>
            <person name="Chen H."/>
            <person name="Zhou L."/>
            <person name="Ni X."/>
            <person name="Tian J."/>
            <person name="Zhou Y."/>
            <person name="Sheng Y."/>
            <person name="Liu T."/>
            <person name="Pan Y."/>
            <person name="Xia L."/>
            <person name="Li J."/>
            <person name="Zhao F."/>
            <person name="Cao W."/>
        </authorList>
    </citation>
    <scope>NUCLEOTIDE SEQUENCE</scope>
    <source>
        <strain evidence="1">Hyas-2018</strain>
    </source>
</reference>
<name>A0ACB7SGH5_HYAAI</name>
<protein>
    <submittedName>
        <fullName evidence="1">Uncharacterized protein</fullName>
    </submittedName>
</protein>
<organism evidence="1 2">
    <name type="scientific">Hyalomma asiaticum</name>
    <name type="common">Tick</name>
    <dbReference type="NCBI Taxonomy" id="266040"/>
    <lineage>
        <taxon>Eukaryota</taxon>
        <taxon>Metazoa</taxon>
        <taxon>Ecdysozoa</taxon>
        <taxon>Arthropoda</taxon>
        <taxon>Chelicerata</taxon>
        <taxon>Arachnida</taxon>
        <taxon>Acari</taxon>
        <taxon>Parasitiformes</taxon>
        <taxon>Ixodida</taxon>
        <taxon>Ixodoidea</taxon>
        <taxon>Ixodidae</taxon>
        <taxon>Hyalomminae</taxon>
        <taxon>Hyalomma</taxon>
    </lineage>
</organism>
<dbReference type="EMBL" id="CM023484">
    <property type="protein sequence ID" value="KAH6933146.1"/>
    <property type="molecule type" value="Genomic_DNA"/>
</dbReference>
<proteinExistence type="predicted"/>
<evidence type="ECO:0000313" key="1">
    <source>
        <dbReference type="EMBL" id="KAH6933146.1"/>
    </source>
</evidence>
<accession>A0ACB7SGH5</accession>
<comment type="caution">
    <text evidence="1">The sequence shown here is derived from an EMBL/GenBank/DDBJ whole genome shotgun (WGS) entry which is preliminary data.</text>
</comment>
<sequence>MRRSTSAASSYALAVAVRRTMVCFRRGVVVYMAYGVWHSSERQSDDPECSLLENVMCDDVSSDDVLPLAEQRREVLVETF</sequence>